<dbReference type="InterPro" id="IPR023187">
    <property type="entry name" value="Tscrpt_reg_MarR-type_CS"/>
</dbReference>
<dbReference type="Proteomes" id="UP000294927">
    <property type="component" value="Unassembled WGS sequence"/>
</dbReference>
<dbReference type="PROSITE" id="PS01117">
    <property type="entry name" value="HTH_MARR_1"/>
    <property type="match status" value="1"/>
</dbReference>
<dbReference type="SMART" id="SM00347">
    <property type="entry name" value="HTH_MARR"/>
    <property type="match status" value="1"/>
</dbReference>
<dbReference type="AlphaFoldDB" id="A0A4R7VSH8"/>
<keyword evidence="3" id="KW-0804">Transcription</keyword>
<comment type="caution">
    <text evidence="5">The sequence shown here is derived from an EMBL/GenBank/DDBJ whole genome shotgun (WGS) entry which is preliminary data.</text>
</comment>
<dbReference type="InterPro" id="IPR036388">
    <property type="entry name" value="WH-like_DNA-bd_sf"/>
</dbReference>
<dbReference type="PANTHER" id="PTHR39515">
    <property type="entry name" value="CONSERVED PROTEIN"/>
    <property type="match status" value="1"/>
</dbReference>
<evidence type="ECO:0000256" key="1">
    <source>
        <dbReference type="ARBA" id="ARBA00023015"/>
    </source>
</evidence>
<name>A0A4R7VSH8_9PSEU</name>
<dbReference type="PANTHER" id="PTHR39515:SF2">
    <property type="entry name" value="HTH-TYPE TRANSCRIPTIONAL REGULATOR RV0880"/>
    <property type="match status" value="1"/>
</dbReference>
<dbReference type="Gene3D" id="1.10.10.10">
    <property type="entry name" value="Winged helix-like DNA-binding domain superfamily/Winged helix DNA-binding domain"/>
    <property type="match status" value="1"/>
</dbReference>
<evidence type="ECO:0000313" key="6">
    <source>
        <dbReference type="Proteomes" id="UP000294927"/>
    </source>
</evidence>
<feature type="domain" description="HTH marR-type" evidence="4">
    <location>
        <begin position="6"/>
        <end position="134"/>
    </location>
</feature>
<dbReference type="RefSeq" id="WP_133903691.1">
    <property type="nucleotide sequence ID" value="NZ_SOCP01000005.1"/>
</dbReference>
<evidence type="ECO:0000256" key="3">
    <source>
        <dbReference type="ARBA" id="ARBA00023163"/>
    </source>
</evidence>
<dbReference type="SUPFAM" id="SSF46785">
    <property type="entry name" value="Winged helix' DNA-binding domain"/>
    <property type="match status" value="1"/>
</dbReference>
<dbReference type="GO" id="GO:0003677">
    <property type="term" value="F:DNA binding"/>
    <property type="evidence" value="ECO:0007669"/>
    <property type="project" value="UniProtKB-KW"/>
</dbReference>
<protein>
    <submittedName>
        <fullName evidence="5">DNA-binding MarR family transcriptional regulator</fullName>
    </submittedName>
</protein>
<proteinExistence type="predicted"/>
<evidence type="ECO:0000313" key="5">
    <source>
        <dbReference type="EMBL" id="TDV52319.1"/>
    </source>
</evidence>
<keyword evidence="1" id="KW-0805">Transcription regulation</keyword>
<dbReference type="InterPro" id="IPR052526">
    <property type="entry name" value="HTH-type_Bedaq_tolerance"/>
</dbReference>
<keyword evidence="6" id="KW-1185">Reference proteome</keyword>
<reference evidence="5 6" key="1">
    <citation type="submission" date="2019-03" db="EMBL/GenBank/DDBJ databases">
        <title>Genomic Encyclopedia of Archaeal and Bacterial Type Strains, Phase II (KMG-II): from individual species to whole genera.</title>
        <authorList>
            <person name="Goeker M."/>
        </authorList>
    </citation>
    <scope>NUCLEOTIDE SEQUENCE [LARGE SCALE GENOMIC DNA]</scope>
    <source>
        <strain evidence="5 6">DSM 45499</strain>
    </source>
</reference>
<keyword evidence="2 5" id="KW-0238">DNA-binding</keyword>
<evidence type="ECO:0000256" key="2">
    <source>
        <dbReference type="ARBA" id="ARBA00023125"/>
    </source>
</evidence>
<dbReference type="InterPro" id="IPR036390">
    <property type="entry name" value="WH_DNA-bd_sf"/>
</dbReference>
<sequence length="144" mass="15424">MDADNVTRLRRVIGRLARLLNAAPVSENLTPTQASVLGLVAYRGPIGMTELAEIEGLNPTMLSRVVGKLVDEDLVRRLPNPADQRAVQLEATDHGHEVHGRIIASRTATVGKILDGLSPDVTKALLDALPALEALAEGLRTKKP</sequence>
<dbReference type="Pfam" id="PF01047">
    <property type="entry name" value="MarR"/>
    <property type="match status" value="1"/>
</dbReference>
<evidence type="ECO:0000259" key="4">
    <source>
        <dbReference type="PROSITE" id="PS50995"/>
    </source>
</evidence>
<dbReference type="OrthoDB" id="3216907at2"/>
<dbReference type="GO" id="GO:0003700">
    <property type="term" value="F:DNA-binding transcription factor activity"/>
    <property type="evidence" value="ECO:0007669"/>
    <property type="project" value="InterPro"/>
</dbReference>
<dbReference type="InterPro" id="IPR000835">
    <property type="entry name" value="HTH_MarR-typ"/>
</dbReference>
<accession>A0A4R7VSH8</accession>
<dbReference type="EMBL" id="SOCP01000005">
    <property type="protein sequence ID" value="TDV52319.1"/>
    <property type="molecule type" value="Genomic_DNA"/>
</dbReference>
<organism evidence="5 6">
    <name type="scientific">Actinophytocola oryzae</name>
    <dbReference type="NCBI Taxonomy" id="502181"/>
    <lineage>
        <taxon>Bacteria</taxon>
        <taxon>Bacillati</taxon>
        <taxon>Actinomycetota</taxon>
        <taxon>Actinomycetes</taxon>
        <taxon>Pseudonocardiales</taxon>
        <taxon>Pseudonocardiaceae</taxon>
    </lineage>
</organism>
<dbReference type="PROSITE" id="PS50995">
    <property type="entry name" value="HTH_MARR_2"/>
    <property type="match status" value="1"/>
</dbReference>
<gene>
    <name evidence="5" type="ORF">CLV71_105451</name>
</gene>